<dbReference type="InterPro" id="IPR039697">
    <property type="entry name" value="Alcohol_dehydrogenase_Fe"/>
</dbReference>
<evidence type="ECO:0000313" key="5">
    <source>
        <dbReference type="Proteomes" id="UP000283745"/>
    </source>
</evidence>
<dbReference type="PROSITE" id="PS00060">
    <property type="entry name" value="ADH_IRON_2"/>
    <property type="match status" value="1"/>
</dbReference>
<dbReference type="PROSITE" id="PS00913">
    <property type="entry name" value="ADH_IRON_1"/>
    <property type="match status" value="1"/>
</dbReference>
<proteinExistence type="predicted"/>
<protein>
    <submittedName>
        <fullName evidence="4">Iron-containing alcohol dehydrogenase</fullName>
    </submittedName>
</protein>
<dbReference type="InterPro" id="IPR001670">
    <property type="entry name" value="ADH_Fe/GldA"/>
</dbReference>
<dbReference type="AlphaFoldDB" id="A0A414J3M2"/>
<dbReference type="Gene3D" id="1.20.1090.10">
    <property type="entry name" value="Dehydroquinate synthase-like - alpha domain"/>
    <property type="match status" value="1"/>
</dbReference>
<dbReference type="InterPro" id="IPR018211">
    <property type="entry name" value="ADH_Fe_CS"/>
</dbReference>
<evidence type="ECO:0000256" key="1">
    <source>
        <dbReference type="ARBA" id="ARBA00023002"/>
    </source>
</evidence>
<evidence type="ECO:0000259" key="3">
    <source>
        <dbReference type="Pfam" id="PF25137"/>
    </source>
</evidence>
<dbReference type="FunFam" id="3.40.50.1970:FF:000003">
    <property type="entry name" value="Alcohol dehydrogenase, iron-containing"/>
    <property type="match status" value="1"/>
</dbReference>
<feature type="domain" description="Fe-containing alcohol dehydrogenase-like C-terminal" evidence="3">
    <location>
        <begin position="171"/>
        <end position="380"/>
    </location>
</feature>
<dbReference type="Proteomes" id="UP000283745">
    <property type="component" value="Unassembled WGS sequence"/>
</dbReference>
<dbReference type="CDD" id="cd08180">
    <property type="entry name" value="PDD"/>
    <property type="match status" value="1"/>
</dbReference>
<sequence>MKTFGMKTVIHFGDNALDRLREIPYKRVLIITDPFVVQSKMIDLITEPLAKGGIEYDIFSNVVPDAPVDKVADGVKKFLSYQPEAVIAVGGGSAIDSSKAIREFALKINHYSDVGLIAVPTTSGTGSEVTSFAVVNDTEAKVKYPLISPSLTADEAILDAELVKSVPPAITADTGMDVFTHALESYVSTDHNEFSAALAEKAMEICGVFLLRAYLDGSDMHARQKMHVASCLAGLSFNTAGLGITHSMAHQLGAQFHIPHGRANAMLLPHIVEFNANINKRSRSQKTYLPSVERYASVAHILGLSNYNQVMSVRSLVNWIQFMQKEMNIPMTIQEIGTISPDEYFGAIDKMADAALADACTSTNPRIPTKEDIMKIYKKLWSF</sequence>
<evidence type="ECO:0000313" key="4">
    <source>
        <dbReference type="EMBL" id="RHE39003.1"/>
    </source>
</evidence>
<accession>A0A414J3M2</accession>
<feature type="domain" description="Alcohol dehydrogenase iron-type/glycerol dehydrogenase GldA" evidence="2">
    <location>
        <begin position="9"/>
        <end position="159"/>
    </location>
</feature>
<dbReference type="EMBL" id="QSKF01000009">
    <property type="protein sequence ID" value="RHE39003.1"/>
    <property type="molecule type" value="Genomic_DNA"/>
</dbReference>
<comment type="caution">
    <text evidence="4">The sequence shown here is derived from an EMBL/GenBank/DDBJ whole genome shotgun (WGS) entry which is preliminary data.</text>
</comment>
<reference evidence="4 5" key="1">
    <citation type="submission" date="2018-08" db="EMBL/GenBank/DDBJ databases">
        <title>A genome reference for cultivated species of the human gut microbiota.</title>
        <authorList>
            <person name="Zou Y."/>
            <person name="Xue W."/>
            <person name="Luo G."/>
        </authorList>
    </citation>
    <scope>NUCLEOTIDE SEQUENCE [LARGE SCALE GENOMIC DNA]</scope>
    <source>
        <strain evidence="4 5">AM28-23</strain>
    </source>
</reference>
<organism evidence="4 5">
    <name type="scientific">Blautia obeum</name>
    <dbReference type="NCBI Taxonomy" id="40520"/>
    <lineage>
        <taxon>Bacteria</taxon>
        <taxon>Bacillati</taxon>
        <taxon>Bacillota</taxon>
        <taxon>Clostridia</taxon>
        <taxon>Lachnospirales</taxon>
        <taxon>Lachnospiraceae</taxon>
        <taxon>Blautia</taxon>
    </lineage>
</organism>
<name>A0A414J3M2_9FIRM</name>
<dbReference type="InterPro" id="IPR056798">
    <property type="entry name" value="ADH_Fe_C"/>
</dbReference>
<dbReference type="SUPFAM" id="SSF56796">
    <property type="entry name" value="Dehydroquinate synthase-like"/>
    <property type="match status" value="1"/>
</dbReference>
<dbReference type="RefSeq" id="WP_118048619.1">
    <property type="nucleotide sequence ID" value="NZ_CABJFK010000009.1"/>
</dbReference>
<dbReference type="Pfam" id="PF25137">
    <property type="entry name" value="ADH_Fe_C"/>
    <property type="match status" value="1"/>
</dbReference>
<dbReference type="Pfam" id="PF00465">
    <property type="entry name" value="Fe-ADH"/>
    <property type="match status" value="1"/>
</dbReference>
<evidence type="ECO:0000259" key="2">
    <source>
        <dbReference type="Pfam" id="PF00465"/>
    </source>
</evidence>
<dbReference type="PANTHER" id="PTHR11496">
    <property type="entry name" value="ALCOHOL DEHYDROGENASE"/>
    <property type="match status" value="1"/>
</dbReference>
<dbReference type="Gene3D" id="3.40.50.1970">
    <property type="match status" value="1"/>
</dbReference>
<dbReference type="GO" id="GO:0046872">
    <property type="term" value="F:metal ion binding"/>
    <property type="evidence" value="ECO:0007669"/>
    <property type="project" value="InterPro"/>
</dbReference>
<gene>
    <name evidence="4" type="ORF">DW740_11710</name>
</gene>
<keyword evidence="1" id="KW-0560">Oxidoreductase</keyword>
<dbReference type="PANTHER" id="PTHR11496:SF83">
    <property type="entry name" value="HYDROXYACID-OXOACID TRANSHYDROGENASE, MITOCHONDRIAL"/>
    <property type="match status" value="1"/>
</dbReference>
<dbReference type="FunFam" id="1.20.1090.10:FF:000001">
    <property type="entry name" value="Aldehyde-alcohol dehydrogenase"/>
    <property type="match status" value="1"/>
</dbReference>
<dbReference type="GO" id="GO:0004022">
    <property type="term" value="F:alcohol dehydrogenase (NAD+) activity"/>
    <property type="evidence" value="ECO:0007669"/>
    <property type="project" value="UniProtKB-ARBA"/>
</dbReference>